<dbReference type="SUPFAM" id="SSF82697">
    <property type="entry name" value="PurS-like"/>
    <property type="match status" value="1"/>
</dbReference>
<evidence type="ECO:0000256" key="3">
    <source>
        <dbReference type="ARBA" id="ARBA00022755"/>
    </source>
</evidence>
<evidence type="ECO:0000256" key="2">
    <source>
        <dbReference type="ARBA" id="ARBA00022741"/>
    </source>
</evidence>
<keyword evidence="4" id="KW-0067">ATP-binding</keyword>
<evidence type="ECO:0000313" key="7">
    <source>
        <dbReference type="EMBL" id="CAH2245747.1"/>
    </source>
</evidence>
<dbReference type="SUPFAM" id="SSF109736">
    <property type="entry name" value="FGAM synthase PurL, linker domain"/>
    <property type="match status" value="1"/>
</dbReference>
<dbReference type="EMBL" id="CAKXAJ010025912">
    <property type="protein sequence ID" value="CAH2245747.1"/>
    <property type="molecule type" value="Genomic_DNA"/>
</dbReference>
<dbReference type="GO" id="GO:0006164">
    <property type="term" value="P:purine nucleotide biosynthetic process"/>
    <property type="evidence" value="ECO:0007669"/>
    <property type="project" value="UniProtKB-KW"/>
</dbReference>
<feature type="domain" description="Phosphoribosylformylglycinamidine synthase linker" evidence="5">
    <location>
        <begin position="159"/>
        <end position="207"/>
    </location>
</feature>
<evidence type="ECO:0000256" key="4">
    <source>
        <dbReference type="ARBA" id="ARBA00022840"/>
    </source>
</evidence>
<gene>
    <name evidence="7" type="primary">jg12532</name>
    <name evidence="7" type="ORF">PAEG_LOCUS21200</name>
</gene>
<evidence type="ECO:0000259" key="6">
    <source>
        <dbReference type="Pfam" id="PF18076"/>
    </source>
</evidence>
<keyword evidence="3" id="KW-0658">Purine biosynthesis</keyword>
<evidence type="ECO:0000313" key="8">
    <source>
        <dbReference type="Proteomes" id="UP000838756"/>
    </source>
</evidence>
<keyword evidence="1" id="KW-0436">Ligase</keyword>
<dbReference type="AlphaFoldDB" id="A0A8S4S1N3"/>
<keyword evidence="2" id="KW-0547">Nucleotide-binding</keyword>
<dbReference type="GO" id="GO:0005737">
    <property type="term" value="C:cytoplasm"/>
    <property type="evidence" value="ECO:0007669"/>
    <property type="project" value="TreeGrafter"/>
</dbReference>
<dbReference type="Pfam" id="PF18072">
    <property type="entry name" value="FGAR-AT_linker"/>
    <property type="match status" value="1"/>
</dbReference>
<dbReference type="PANTHER" id="PTHR10099">
    <property type="entry name" value="PHOSPHORIBOSYLFORMYLGLYCINAMIDINE SYNTHASE"/>
    <property type="match status" value="1"/>
</dbReference>
<dbReference type="Pfam" id="PF18076">
    <property type="entry name" value="FGAR-AT_N"/>
    <property type="match status" value="1"/>
</dbReference>
<evidence type="ECO:0000259" key="5">
    <source>
        <dbReference type="Pfam" id="PF18072"/>
    </source>
</evidence>
<dbReference type="FunFam" id="1.10.8.750:FF:000001">
    <property type="entry name" value="Putative phosphoribosylformylglycinamidine synthase"/>
    <property type="match status" value="1"/>
</dbReference>
<sequence length="215" mass="24921">MLLLQVCYHVELAEGCDYLNINQIKILQWLLSSPLQPHALRNESMYKLINDDQIIIEIGPRFNFSTADSSNSVQICESVGLHDVVRLEVSTRFLITFNQAKSVSKKLFDDLAAPLHDRMTQCIYTTENLPRKSFNEGLPKDLEPWFVVPLQKEGMAAMEQVNNKLGLAFDTWDMQFYMDLFVNKLKRDPTSVELFDLAQSNSEHSRHWFFKMAKK</sequence>
<dbReference type="InterPro" id="IPR040707">
    <property type="entry name" value="FGAR-AT_N"/>
</dbReference>
<protein>
    <submittedName>
        <fullName evidence="7">Jg12532 protein</fullName>
    </submittedName>
</protein>
<keyword evidence="8" id="KW-1185">Reference proteome</keyword>
<dbReference type="GO" id="GO:0004642">
    <property type="term" value="F:phosphoribosylformylglycinamidine synthase activity"/>
    <property type="evidence" value="ECO:0007669"/>
    <property type="project" value="TreeGrafter"/>
</dbReference>
<dbReference type="OrthoDB" id="7191238at2759"/>
<dbReference type="InterPro" id="IPR041609">
    <property type="entry name" value="PurL_linker"/>
</dbReference>
<reference evidence="7" key="1">
    <citation type="submission" date="2022-03" db="EMBL/GenBank/DDBJ databases">
        <authorList>
            <person name="Lindestad O."/>
        </authorList>
    </citation>
    <scope>NUCLEOTIDE SEQUENCE</scope>
</reference>
<name>A0A8S4S1N3_9NEOP</name>
<dbReference type="PANTHER" id="PTHR10099:SF1">
    <property type="entry name" value="PHOSPHORIBOSYLFORMYLGLYCINAMIDINE SYNTHASE"/>
    <property type="match status" value="1"/>
</dbReference>
<dbReference type="Proteomes" id="UP000838756">
    <property type="component" value="Unassembled WGS sequence"/>
</dbReference>
<dbReference type="InterPro" id="IPR036604">
    <property type="entry name" value="PurS-like_sf"/>
</dbReference>
<accession>A0A8S4S1N3</accession>
<comment type="caution">
    <text evidence="7">The sequence shown here is derived from an EMBL/GenBank/DDBJ whole genome shotgun (WGS) entry which is preliminary data.</text>
</comment>
<dbReference type="GO" id="GO:0005524">
    <property type="term" value="F:ATP binding"/>
    <property type="evidence" value="ECO:0007669"/>
    <property type="project" value="UniProtKB-KW"/>
</dbReference>
<proteinExistence type="predicted"/>
<organism evidence="7 8">
    <name type="scientific">Pararge aegeria aegeria</name>
    <dbReference type="NCBI Taxonomy" id="348720"/>
    <lineage>
        <taxon>Eukaryota</taxon>
        <taxon>Metazoa</taxon>
        <taxon>Ecdysozoa</taxon>
        <taxon>Arthropoda</taxon>
        <taxon>Hexapoda</taxon>
        <taxon>Insecta</taxon>
        <taxon>Pterygota</taxon>
        <taxon>Neoptera</taxon>
        <taxon>Endopterygota</taxon>
        <taxon>Lepidoptera</taxon>
        <taxon>Glossata</taxon>
        <taxon>Ditrysia</taxon>
        <taxon>Papilionoidea</taxon>
        <taxon>Nymphalidae</taxon>
        <taxon>Satyrinae</taxon>
        <taxon>Satyrini</taxon>
        <taxon>Parargina</taxon>
        <taxon>Pararge</taxon>
    </lineage>
</organism>
<dbReference type="Gene3D" id="1.10.8.750">
    <property type="entry name" value="Phosphoribosylformylglycinamidine synthase, linker domain"/>
    <property type="match status" value="1"/>
</dbReference>
<evidence type="ECO:0000256" key="1">
    <source>
        <dbReference type="ARBA" id="ARBA00022598"/>
    </source>
</evidence>
<feature type="domain" description="Phosphoribosylformylglycinamidine synthase N-terminal" evidence="6">
    <location>
        <begin position="7"/>
        <end position="134"/>
    </location>
</feature>